<feature type="compositionally biased region" description="Low complexity" evidence="7">
    <location>
        <begin position="1"/>
        <end position="14"/>
    </location>
</feature>
<evidence type="ECO:0000256" key="3">
    <source>
        <dbReference type="ARBA" id="ARBA00023015"/>
    </source>
</evidence>
<evidence type="ECO:0000259" key="8">
    <source>
        <dbReference type="Pfam" id="PF02229"/>
    </source>
</evidence>
<reference evidence="10" key="1">
    <citation type="submission" date="2022-11" db="UniProtKB">
        <authorList>
            <consortium name="WormBaseParasite"/>
        </authorList>
    </citation>
    <scope>IDENTIFICATION</scope>
</reference>
<keyword evidence="5" id="KW-0804">Transcription</keyword>
<evidence type="ECO:0000313" key="10">
    <source>
        <dbReference type="WBParaSite" id="Gr19_v10_g16376.t1"/>
    </source>
</evidence>
<evidence type="ECO:0000256" key="2">
    <source>
        <dbReference type="ARBA" id="ARBA00009001"/>
    </source>
</evidence>
<accession>A0A914HGD9</accession>
<evidence type="ECO:0000256" key="4">
    <source>
        <dbReference type="ARBA" id="ARBA00023125"/>
    </source>
</evidence>
<comment type="subcellular location">
    <subcellularLocation>
        <location evidence="1">Nucleus</location>
    </subcellularLocation>
</comment>
<evidence type="ECO:0000256" key="1">
    <source>
        <dbReference type="ARBA" id="ARBA00004123"/>
    </source>
</evidence>
<dbReference type="WBParaSite" id="Gr19_v10_g16376.t1">
    <property type="protein sequence ID" value="Gr19_v10_g16376.t1"/>
    <property type="gene ID" value="Gr19_v10_g16376"/>
</dbReference>
<dbReference type="InterPro" id="IPR003173">
    <property type="entry name" value="PC4_C"/>
</dbReference>
<dbReference type="PANTHER" id="PTHR13215">
    <property type="entry name" value="RNA POLYMERASE II TRANSCRIPTIONAL COACTIVATOR"/>
    <property type="match status" value="1"/>
</dbReference>
<keyword evidence="6" id="KW-0539">Nucleus</keyword>
<dbReference type="GO" id="GO:0003713">
    <property type="term" value="F:transcription coactivator activity"/>
    <property type="evidence" value="ECO:0007669"/>
    <property type="project" value="InterPro"/>
</dbReference>
<dbReference type="GO" id="GO:0003677">
    <property type="term" value="F:DNA binding"/>
    <property type="evidence" value="ECO:0007669"/>
    <property type="project" value="UniProtKB-KW"/>
</dbReference>
<dbReference type="Gene3D" id="2.30.31.10">
    <property type="entry name" value="Transcriptional Coactivator Pc4, Chain A"/>
    <property type="match status" value="1"/>
</dbReference>
<feature type="compositionally biased region" description="Basic and acidic residues" evidence="7">
    <location>
        <begin position="88"/>
        <end position="101"/>
    </location>
</feature>
<feature type="region of interest" description="Disordered" evidence="7">
    <location>
        <begin position="1"/>
        <end position="104"/>
    </location>
</feature>
<proteinExistence type="inferred from homology"/>
<keyword evidence="9" id="KW-1185">Reference proteome</keyword>
<evidence type="ECO:0000313" key="9">
    <source>
        <dbReference type="Proteomes" id="UP000887572"/>
    </source>
</evidence>
<evidence type="ECO:0000256" key="7">
    <source>
        <dbReference type="SAM" id="MobiDB-lite"/>
    </source>
</evidence>
<feature type="domain" description="Transcriptional coactivator p15 (PC4) C-terminal" evidence="8">
    <location>
        <begin position="107"/>
        <end position="156"/>
    </location>
</feature>
<name>A0A914HGD9_GLORO</name>
<organism evidence="9 10">
    <name type="scientific">Globodera rostochiensis</name>
    <name type="common">Golden nematode worm</name>
    <name type="synonym">Heterodera rostochiensis</name>
    <dbReference type="NCBI Taxonomy" id="31243"/>
    <lineage>
        <taxon>Eukaryota</taxon>
        <taxon>Metazoa</taxon>
        <taxon>Ecdysozoa</taxon>
        <taxon>Nematoda</taxon>
        <taxon>Chromadorea</taxon>
        <taxon>Rhabditida</taxon>
        <taxon>Tylenchina</taxon>
        <taxon>Tylenchomorpha</taxon>
        <taxon>Tylenchoidea</taxon>
        <taxon>Heteroderidae</taxon>
        <taxon>Heteroderinae</taxon>
        <taxon>Globodera</taxon>
    </lineage>
</organism>
<protein>
    <submittedName>
        <fullName evidence="10">Transcriptional coactivator p15 (PC4) C-terminal domain-containing protein</fullName>
    </submittedName>
</protein>
<dbReference type="InterPro" id="IPR009044">
    <property type="entry name" value="ssDNA-bd_transcriptional_reg"/>
</dbReference>
<dbReference type="Pfam" id="PF02229">
    <property type="entry name" value="PC4"/>
    <property type="match status" value="1"/>
</dbReference>
<keyword evidence="3" id="KW-0805">Transcription regulation</keyword>
<dbReference type="Proteomes" id="UP000887572">
    <property type="component" value="Unplaced"/>
</dbReference>
<dbReference type="GO" id="GO:0005634">
    <property type="term" value="C:nucleus"/>
    <property type="evidence" value="ECO:0007669"/>
    <property type="project" value="UniProtKB-SubCell"/>
</dbReference>
<feature type="compositionally biased region" description="Basic and acidic residues" evidence="7">
    <location>
        <begin position="60"/>
        <end position="71"/>
    </location>
</feature>
<sequence length="167" mass="18732">MSDDSTLTDSSVDSEVVPAKKSKIQSKKKETVELKSKNVADKKKKAKVMSEESPEDEDSGSEKVKGSEKTGSKTSNRSPDSSGDELEKDDKKAVKRERDQQGNEIIPIGGNRFISVDRFKGRILIGIREYYQKDGKWFPGKKGISLNQDQYQAFLKVLPDVKKMLNM</sequence>
<dbReference type="InterPro" id="IPR045125">
    <property type="entry name" value="Sub1/Tcp4-like"/>
</dbReference>
<feature type="compositionally biased region" description="Polar residues" evidence="7">
    <location>
        <begin position="72"/>
        <end position="81"/>
    </location>
</feature>
<dbReference type="AlphaFoldDB" id="A0A914HGD9"/>
<dbReference type="SUPFAM" id="SSF54447">
    <property type="entry name" value="ssDNA-binding transcriptional regulator domain"/>
    <property type="match status" value="1"/>
</dbReference>
<evidence type="ECO:0000256" key="5">
    <source>
        <dbReference type="ARBA" id="ARBA00023163"/>
    </source>
</evidence>
<comment type="similarity">
    <text evidence="2">Belongs to the transcriptional coactivator PC4 family.</text>
</comment>
<keyword evidence="4" id="KW-0238">DNA-binding</keyword>
<dbReference type="GO" id="GO:0060261">
    <property type="term" value="P:positive regulation of transcription initiation by RNA polymerase II"/>
    <property type="evidence" value="ECO:0007669"/>
    <property type="project" value="InterPro"/>
</dbReference>
<evidence type="ECO:0000256" key="6">
    <source>
        <dbReference type="ARBA" id="ARBA00023242"/>
    </source>
</evidence>
<feature type="compositionally biased region" description="Basic and acidic residues" evidence="7">
    <location>
        <begin position="27"/>
        <end position="41"/>
    </location>
</feature>